<protein>
    <submittedName>
        <fullName evidence="1">Putative addiction module CopG family antidote</fullName>
    </submittedName>
</protein>
<sequence>MTVELSPDDQKKAEALVAAGRFESISDALHAGLKAIEEDDEWQDYARDRIAAGLEDIEAGRTKSAEEVLAMMRTFNQKKA</sequence>
<proteinExistence type="predicted"/>
<dbReference type="AlphaFoldDB" id="A0A7W7ZPL5"/>
<gene>
    <name evidence="1" type="ORF">HDF15_002150</name>
</gene>
<organism evidence="1 2">
    <name type="scientific">Granulicella mallensis</name>
    <dbReference type="NCBI Taxonomy" id="940614"/>
    <lineage>
        <taxon>Bacteria</taxon>
        <taxon>Pseudomonadati</taxon>
        <taxon>Acidobacteriota</taxon>
        <taxon>Terriglobia</taxon>
        <taxon>Terriglobales</taxon>
        <taxon>Acidobacteriaceae</taxon>
        <taxon>Granulicella</taxon>
    </lineage>
</organism>
<dbReference type="InterPro" id="IPR038296">
    <property type="entry name" value="ParD_sf"/>
</dbReference>
<evidence type="ECO:0000313" key="2">
    <source>
        <dbReference type="Proteomes" id="UP000584867"/>
    </source>
</evidence>
<accession>A0A7W7ZPL5</accession>
<dbReference type="EMBL" id="JACHIO010000007">
    <property type="protein sequence ID" value="MBB5063805.1"/>
    <property type="molecule type" value="Genomic_DNA"/>
</dbReference>
<dbReference type="RefSeq" id="WP_184255218.1">
    <property type="nucleotide sequence ID" value="NZ_JACHIO010000007.1"/>
</dbReference>
<reference evidence="1 2" key="1">
    <citation type="submission" date="2020-08" db="EMBL/GenBank/DDBJ databases">
        <title>Genomic Encyclopedia of Type Strains, Phase IV (KMG-V): Genome sequencing to study the core and pangenomes of soil and plant-associated prokaryotes.</title>
        <authorList>
            <person name="Whitman W."/>
        </authorList>
    </citation>
    <scope>NUCLEOTIDE SEQUENCE [LARGE SCALE GENOMIC DNA]</scope>
    <source>
        <strain evidence="1 2">X5P3</strain>
    </source>
</reference>
<dbReference type="Proteomes" id="UP000584867">
    <property type="component" value="Unassembled WGS sequence"/>
</dbReference>
<dbReference type="Gene3D" id="6.10.10.120">
    <property type="entry name" value="Antitoxin ParD1-like"/>
    <property type="match status" value="1"/>
</dbReference>
<evidence type="ECO:0000313" key="1">
    <source>
        <dbReference type="EMBL" id="MBB5063805.1"/>
    </source>
</evidence>
<comment type="caution">
    <text evidence="1">The sequence shown here is derived from an EMBL/GenBank/DDBJ whole genome shotgun (WGS) entry which is preliminary data.</text>
</comment>
<name>A0A7W7ZPL5_9BACT</name>